<dbReference type="NCBIfam" id="NF004123">
    <property type="entry name" value="PRK05610.1"/>
    <property type="match status" value="1"/>
</dbReference>
<dbReference type="InterPro" id="IPR012340">
    <property type="entry name" value="NA-bd_OB-fold"/>
</dbReference>
<dbReference type="InterPro" id="IPR019984">
    <property type="entry name" value="Ribosomal_uS17_bact/chlr"/>
</dbReference>
<evidence type="ECO:0000256" key="7">
    <source>
        <dbReference type="RuleBase" id="RU003872"/>
    </source>
</evidence>
<evidence type="ECO:0000256" key="6">
    <source>
        <dbReference type="HAMAP-Rule" id="MF_01345"/>
    </source>
</evidence>
<dbReference type="PANTHER" id="PTHR10744">
    <property type="entry name" value="40S RIBOSOMAL PROTEIN S11 FAMILY MEMBER"/>
    <property type="match status" value="1"/>
</dbReference>
<dbReference type="EMBL" id="DVKI01000048">
    <property type="protein sequence ID" value="HIT17065.1"/>
    <property type="molecule type" value="Genomic_DNA"/>
</dbReference>
<dbReference type="InterPro" id="IPR000266">
    <property type="entry name" value="Ribosomal_uS17"/>
</dbReference>
<reference evidence="8" key="2">
    <citation type="journal article" date="2021" name="PeerJ">
        <title>Extensive microbial diversity within the chicken gut microbiome revealed by metagenomics and culture.</title>
        <authorList>
            <person name="Gilroy R."/>
            <person name="Ravi A."/>
            <person name="Getino M."/>
            <person name="Pursley I."/>
            <person name="Horton D.L."/>
            <person name="Alikhan N.F."/>
            <person name="Baker D."/>
            <person name="Gharbi K."/>
            <person name="Hall N."/>
            <person name="Watson M."/>
            <person name="Adriaenssens E.M."/>
            <person name="Foster-Nyarko E."/>
            <person name="Jarju S."/>
            <person name="Secka A."/>
            <person name="Antonio M."/>
            <person name="Oren A."/>
            <person name="Chaudhuri R.R."/>
            <person name="La Ragione R."/>
            <person name="Hildebrand F."/>
            <person name="Pallen M.J."/>
        </authorList>
    </citation>
    <scope>NUCLEOTIDE SEQUENCE</scope>
    <source>
        <strain evidence="8">14508</strain>
    </source>
</reference>
<name>A0A9D1KAC1_9FIRM</name>
<dbReference type="PANTHER" id="PTHR10744:SF1">
    <property type="entry name" value="SMALL RIBOSOMAL SUBUNIT PROTEIN US17M"/>
    <property type="match status" value="1"/>
</dbReference>
<dbReference type="AlphaFoldDB" id="A0A9D1KAC1"/>
<comment type="similarity">
    <text evidence="1 6 7">Belongs to the universal ribosomal protein uS17 family.</text>
</comment>
<dbReference type="GO" id="GO:0022627">
    <property type="term" value="C:cytosolic small ribosomal subunit"/>
    <property type="evidence" value="ECO:0007669"/>
    <property type="project" value="UniProtKB-UniRule"/>
</dbReference>
<dbReference type="HAMAP" id="MF_01345_B">
    <property type="entry name" value="Ribosomal_uS17_B"/>
    <property type="match status" value="1"/>
</dbReference>
<evidence type="ECO:0000313" key="9">
    <source>
        <dbReference type="Proteomes" id="UP000886893"/>
    </source>
</evidence>
<evidence type="ECO:0000256" key="4">
    <source>
        <dbReference type="ARBA" id="ARBA00022980"/>
    </source>
</evidence>
<evidence type="ECO:0000256" key="5">
    <source>
        <dbReference type="ARBA" id="ARBA00023274"/>
    </source>
</evidence>
<dbReference type="GO" id="GO:0019843">
    <property type="term" value="F:rRNA binding"/>
    <property type="evidence" value="ECO:0007669"/>
    <property type="project" value="UniProtKB-UniRule"/>
</dbReference>
<dbReference type="GO" id="GO:0006412">
    <property type="term" value="P:translation"/>
    <property type="evidence" value="ECO:0007669"/>
    <property type="project" value="UniProtKB-UniRule"/>
</dbReference>
<proteinExistence type="inferred from homology"/>
<keyword evidence="3 6" id="KW-0694">RNA-binding</keyword>
<organism evidence="8 9">
    <name type="scientific">Candidatus Caccosoma faecigallinarum</name>
    <dbReference type="NCBI Taxonomy" id="2840720"/>
    <lineage>
        <taxon>Bacteria</taxon>
        <taxon>Bacillati</taxon>
        <taxon>Bacillota</taxon>
        <taxon>Bacillota incertae sedis</taxon>
        <taxon>Candidatus Caccosoma</taxon>
    </lineage>
</organism>
<comment type="function">
    <text evidence="6">One of the primary rRNA binding proteins, it binds specifically to the 5'-end of 16S ribosomal RNA.</text>
</comment>
<dbReference type="Pfam" id="PF00366">
    <property type="entry name" value="Ribosomal_S17"/>
    <property type="match status" value="1"/>
</dbReference>
<keyword evidence="4 6" id="KW-0689">Ribosomal protein</keyword>
<dbReference type="InterPro" id="IPR019979">
    <property type="entry name" value="Ribosomal_uS17_CS"/>
</dbReference>
<keyword evidence="2 6" id="KW-0699">rRNA-binding</keyword>
<dbReference type="Proteomes" id="UP000886893">
    <property type="component" value="Unassembled WGS sequence"/>
</dbReference>
<evidence type="ECO:0000256" key="1">
    <source>
        <dbReference type="ARBA" id="ARBA00010254"/>
    </source>
</evidence>
<keyword evidence="5 6" id="KW-0687">Ribonucleoprotein</keyword>
<sequence length="87" mass="10076">MERNRRRVIVGTVVSTKNLKTITVEVSLSEKHPLYKKNFKSTKKYRAHDEHGEAKVGDIVKIAETRPLSATKRFRLVEITKRAEEVQ</sequence>
<reference evidence="8" key="1">
    <citation type="submission" date="2020-10" db="EMBL/GenBank/DDBJ databases">
        <authorList>
            <person name="Gilroy R."/>
        </authorList>
    </citation>
    <scope>NUCLEOTIDE SEQUENCE</scope>
    <source>
        <strain evidence="8">14508</strain>
    </source>
</reference>
<dbReference type="GO" id="GO:0003735">
    <property type="term" value="F:structural constituent of ribosome"/>
    <property type="evidence" value="ECO:0007669"/>
    <property type="project" value="UniProtKB-UniRule"/>
</dbReference>
<protein>
    <recommendedName>
        <fullName evidence="6">Small ribosomal subunit protein uS17</fullName>
    </recommendedName>
</protein>
<accession>A0A9D1KAC1</accession>
<evidence type="ECO:0000313" key="8">
    <source>
        <dbReference type="EMBL" id="HIT17065.1"/>
    </source>
</evidence>
<dbReference type="CDD" id="cd00364">
    <property type="entry name" value="Ribosomal_uS17"/>
    <property type="match status" value="1"/>
</dbReference>
<dbReference type="PROSITE" id="PS00056">
    <property type="entry name" value="RIBOSOMAL_S17"/>
    <property type="match status" value="1"/>
</dbReference>
<dbReference type="Gene3D" id="2.40.50.140">
    <property type="entry name" value="Nucleic acid-binding proteins"/>
    <property type="match status" value="1"/>
</dbReference>
<evidence type="ECO:0000256" key="3">
    <source>
        <dbReference type="ARBA" id="ARBA00022884"/>
    </source>
</evidence>
<dbReference type="PRINTS" id="PR00973">
    <property type="entry name" value="RIBOSOMALS17"/>
</dbReference>
<dbReference type="NCBIfam" id="TIGR03635">
    <property type="entry name" value="uS17_bact"/>
    <property type="match status" value="1"/>
</dbReference>
<evidence type="ECO:0000256" key="2">
    <source>
        <dbReference type="ARBA" id="ARBA00022730"/>
    </source>
</evidence>
<dbReference type="SUPFAM" id="SSF50249">
    <property type="entry name" value="Nucleic acid-binding proteins"/>
    <property type="match status" value="1"/>
</dbReference>
<comment type="subunit">
    <text evidence="6">Part of the 30S ribosomal subunit.</text>
</comment>
<comment type="caution">
    <text evidence="8">The sequence shown here is derived from an EMBL/GenBank/DDBJ whole genome shotgun (WGS) entry which is preliminary data.</text>
</comment>
<gene>
    <name evidence="6 8" type="primary">rpsQ</name>
    <name evidence="8" type="ORF">IAD04_01620</name>
</gene>